<name>A0A3B1CWH4_9ZZZZ</name>
<proteinExistence type="predicted"/>
<dbReference type="EMBL" id="UOGI01000278">
    <property type="protein sequence ID" value="VAX34259.1"/>
    <property type="molecule type" value="Genomic_DNA"/>
</dbReference>
<keyword evidence="3 5" id="KW-1133">Transmembrane helix</keyword>
<dbReference type="Pfam" id="PF24961">
    <property type="entry name" value="NfeD_membrane"/>
    <property type="match status" value="1"/>
</dbReference>
<keyword evidence="4 5" id="KW-0472">Membrane</keyword>
<dbReference type="GO" id="GO:0006508">
    <property type="term" value="P:proteolysis"/>
    <property type="evidence" value="ECO:0007669"/>
    <property type="project" value="UniProtKB-KW"/>
</dbReference>
<dbReference type="InterPro" id="IPR056739">
    <property type="entry name" value="NfeD_membrane"/>
</dbReference>
<keyword evidence="8" id="KW-0645">Protease</keyword>
<feature type="transmembrane region" description="Helical" evidence="5">
    <location>
        <begin position="209"/>
        <end position="230"/>
    </location>
</feature>
<protein>
    <submittedName>
        <fullName evidence="8">Membrane-bound ClpP-class protease associated with aq_911</fullName>
    </submittedName>
</protein>
<feature type="domain" description="NfeD-like C-terminal" evidence="6">
    <location>
        <begin position="241"/>
        <end position="296"/>
    </location>
</feature>
<evidence type="ECO:0000256" key="1">
    <source>
        <dbReference type="ARBA" id="ARBA00004141"/>
    </source>
</evidence>
<gene>
    <name evidence="8" type="ORF">MNBD_NITROSPIRAE03-179</name>
</gene>
<dbReference type="InterPro" id="IPR002810">
    <property type="entry name" value="NfeD-like_C"/>
</dbReference>
<reference evidence="8" key="1">
    <citation type="submission" date="2018-06" db="EMBL/GenBank/DDBJ databases">
        <authorList>
            <person name="Zhirakovskaya E."/>
        </authorList>
    </citation>
    <scope>NUCLEOTIDE SEQUENCE</scope>
</reference>
<keyword evidence="8" id="KW-0378">Hydrolase</keyword>
<dbReference type="Pfam" id="PF01957">
    <property type="entry name" value="NfeD"/>
    <property type="match status" value="1"/>
</dbReference>
<dbReference type="SUPFAM" id="SSF141322">
    <property type="entry name" value="NfeD domain-like"/>
    <property type="match status" value="1"/>
</dbReference>
<evidence type="ECO:0000259" key="6">
    <source>
        <dbReference type="Pfam" id="PF01957"/>
    </source>
</evidence>
<dbReference type="PANTHER" id="PTHR33507:SF4">
    <property type="entry name" value="NODULATION COMPETITIVENESS PROTEIN NFED"/>
    <property type="match status" value="1"/>
</dbReference>
<evidence type="ECO:0000256" key="4">
    <source>
        <dbReference type="ARBA" id="ARBA00023136"/>
    </source>
</evidence>
<dbReference type="AlphaFoldDB" id="A0A3B1CWH4"/>
<sequence length="300" mass="32724">GGKMDKTMVEKVTNDAVAYIKSIAERRGRNVQWAEDAVRKSVSITAGEALKLGVIDLVSKDIGDLLDRIDGMKVKTPAGERVLHTRGAAVVRKEMGLRLKILALISNPNIAYILMLLGFYGLFFEFTNPGSIFPGVVGGICLILAFYAFQTLPVNYAGLLLIVLAVILFILEIKITSGGVLTIGGIISMIIGSIMLFESPDPFIKLSIYLIVPAVLITAFFFSVTVGLVVKAWKRKPVTGVEGLVGLEGVAHTDIFEDGMALVHGEYWRAYSDEPVKKGEKVIVESVSGLRIKVRKEERR</sequence>
<evidence type="ECO:0000256" key="2">
    <source>
        <dbReference type="ARBA" id="ARBA00022692"/>
    </source>
</evidence>
<keyword evidence="2 5" id="KW-0812">Transmembrane</keyword>
<feature type="transmembrane region" description="Helical" evidence="5">
    <location>
        <begin position="130"/>
        <end position="149"/>
    </location>
</feature>
<dbReference type="InterPro" id="IPR029045">
    <property type="entry name" value="ClpP/crotonase-like_dom_sf"/>
</dbReference>
<dbReference type="InterPro" id="IPR052165">
    <property type="entry name" value="Membrane_assoc_protease"/>
</dbReference>
<dbReference type="SUPFAM" id="SSF52096">
    <property type="entry name" value="ClpP/crotonase"/>
    <property type="match status" value="1"/>
</dbReference>
<comment type="subcellular location">
    <subcellularLocation>
        <location evidence="1">Membrane</location>
        <topology evidence="1">Multi-pass membrane protein</topology>
    </subcellularLocation>
</comment>
<evidence type="ECO:0000313" key="8">
    <source>
        <dbReference type="EMBL" id="VAX34259.1"/>
    </source>
</evidence>
<dbReference type="GO" id="GO:0008233">
    <property type="term" value="F:peptidase activity"/>
    <property type="evidence" value="ECO:0007669"/>
    <property type="project" value="UniProtKB-KW"/>
</dbReference>
<feature type="non-terminal residue" evidence="8">
    <location>
        <position position="1"/>
    </location>
</feature>
<feature type="transmembrane region" description="Helical" evidence="5">
    <location>
        <begin position="101"/>
        <end position="124"/>
    </location>
</feature>
<evidence type="ECO:0000256" key="5">
    <source>
        <dbReference type="SAM" id="Phobius"/>
    </source>
</evidence>
<evidence type="ECO:0000256" key="3">
    <source>
        <dbReference type="ARBA" id="ARBA00022989"/>
    </source>
</evidence>
<feature type="domain" description="NfeD integral membrane" evidence="7">
    <location>
        <begin position="109"/>
        <end position="224"/>
    </location>
</feature>
<feature type="transmembrane region" description="Helical" evidence="5">
    <location>
        <begin position="179"/>
        <end position="197"/>
    </location>
</feature>
<organism evidence="8">
    <name type="scientific">hydrothermal vent metagenome</name>
    <dbReference type="NCBI Taxonomy" id="652676"/>
    <lineage>
        <taxon>unclassified sequences</taxon>
        <taxon>metagenomes</taxon>
        <taxon>ecological metagenomes</taxon>
    </lineage>
</organism>
<dbReference type="Gene3D" id="2.40.50.140">
    <property type="entry name" value="Nucleic acid-binding proteins"/>
    <property type="match status" value="1"/>
</dbReference>
<evidence type="ECO:0000259" key="7">
    <source>
        <dbReference type="Pfam" id="PF24961"/>
    </source>
</evidence>
<dbReference type="PANTHER" id="PTHR33507">
    <property type="entry name" value="INNER MEMBRANE PROTEIN YBBJ"/>
    <property type="match status" value="1"/>
</dbReference>
<feature type="transmembrane region" description="Helical" evidence="5">
    <location>
        <begin position="156"/>
        <end position="173"/>
    </location>
</feature>
<dbReference type="GO" id="GO:0016020">
    <property type="term" value="C:membrane"/>
    <property type="evidence" value="ECO:0007669"/>
    <property type="project" value="UniProtKB-SubCell"/>
</dbReference>
<dbReference type="InterPro" id="IPR012340">
    <property type="entry name" value="NA-bd_OB-fold"/>
</dbReference>
<accession>A0A3B1CWH4</accession>
<dbReference type="Gene3D" id="3.90.226.10">
    <property type="entry name" value="2-enoyl-CoA Hydratase, Chain A, domain 1"/>
    <property type="match status" value="1"/>
</dbReference>